<protein>
    <submittedName>
        <fullName evidence="2">Uncharacterized protein</fullName>
    </submittedName>
</protein>
<accession>A0ABD3MIH2</accession>
<gene>
    <name evidence="2" type="ORF">ACHAWU_001925</name>
</gene>
<dbReference type="AlphaFoldDB" id="A0ABD3MIH2"/>
<comment type="caution">
    <text evidence="2">The sequence shown here is derived from an EMBL/GenBank/DDBJ whole genome shotgun (WGS) entry which is preliminary data.</text>
</comment>
<keyword evidence="3" id="KW-1185">Reference proteome</keyword>
<organism evidence="2 3">
    <name type="scientific">Discostella pseudostelligera</name>
    <dbReference type="NCBI Taxonomy" id="259834"/>
    <lineage>
        <taxon>Eukaryota</taxon>
        <taxon>Sar</taxon>
        <taxon>Stramenopiles</taxon>
        <taxon>Ochrophyta</taxon>
        <taxon>Bacillariophyta</taxon>
        <taxon>Coscinodiscophyceae</taxon>
        <taxon>Thalassiosirophycidae</taxon>
        <taxon>Stephanodiscales</taxon>
        <taxon>Stephanodiscaceae</taxon>
        <taxon>Discostella</taxon>
    </lineage>
</organism>
<name>A0ABD3MIH2_9STRA</name>
<evidence type="ECO:0000313" key="3">
    <source>
        <dbReference type="Proteomes" id="UP001530293"/>
    </source>
</evidence>
<keyword evidence="1" id="KW-1133">Transmembrane helix</keyword>
<evidence type="ECO:0000313" key="2">
    <source>
        <dbReference type="EMBL" id="KAL3763352.1"/>
    </source>
</evidence>
<sequence>MSTDNDNESPPMTWQMQNSLFLYSMHLRPASLGNASSDELATMAFAKENSEKLMRLFQIFGAKFILEVCGAMGATWGSSEVLCLRSASNVWFWRPCALIVGVIFFVRWINQAREYVVKENIELFPTIGSSASGGGEGEEKPLLASQYLPDWLRTKK</sequence>
<proteinExistence type="predicted"/>
<feature type="transmembrane region" description="Helical" evidence="1">
    <location>
        <begin position="56"/>
        <end position="78"/>
    </location>
</feature>
<keyword evidence="1" id="KW-0812">Transmembrane</keyword>
<dbReference type="Proteomes" id="UP001530293">
    <property type="component" value="Unassembled WGS sequence"/>
</dbReference>
<feature type="transmembrane region" description="Helical" evidence="1">
    <location>
        <begin position="90"/>
        <end position="109"/>
    </location>
</feature>
<dbReference type="EMBL" id="JALLBG020000123">
    <property type="protein sequence ID" value="KAL3763352.1"/>
    <property type="molecule type" value="Genomic_DNA"/>
</dbReference>
<evidence type="ECO:0000256" key="1">
    <source>
        <dbReference type="SAM" id="Phobius"/>
    </source>
</evidence>
<reference evidence="2 3" key="1">
    <citation type="submission" date="2024-10" db="EMBL/GenBank/DDBJ databases">
        <title>Updated reference genomes for cyclostephanoid diatoms.</title>
        <authorList>
            <person name="Roberts W.R."/>
            <person name="Alverson A.J."/>
        </authorList>
    </citation>
    <scope>NUCLEOTIDE SEQUENCE [LARGE SCALE GENOMIC DNA]</scope>
    <source>
        <strain evidence="2 3">AJA232-27</strain>
    </source>
</reference>
<keyword evidence="1" id="KW-0472">Membrane</keyword>